<dbReference type="PANTHER" id="PTHR31691">
    <property type="entry name" value="ROTATIN"/>
    <property type="match status" value="1"/>
</dbReference>
<dbReference type="InterPro" id="IPR030791">
    <property type="entry name" value="Rotatin"/>
</dbReference>
<comment type="subunit">
    <text evidence="15">Cis- and trans-homodimer. Can form trans-heterodimers.</text>
</comment>
<evidence type="ECO:0000256" key="7">
    <source>
        <dbReference type="ARBA" id="ARBA00022737"/>
    </source>
</evidence>
<keyword evidence="8" id="KW-0130">Cell adhesion</keyword>
<gene>
    <name evidence="19" type="ORF">Z043_100833</name>
</gene>
<feature type="domain" description="Ig-like" evidence="18">
    <location>
        <begin position="2021"/>
        <end position="2143"/>
    </location>
</feature>
<dbReference type="GO" id="GO:0005813">
    <property type="term" value="C:centrosome"/>
    <property type="evidence" value="ECO:0007669"/>
    <property type="project" value="InterPro"/>
</dbReference>
<dbReference type="EMBL" id="JARO02000175">
    <property type="protein sequence ID" value="KPP79577.1"/>
    <property type="molecule type" value="Genomic_DNA"/>
</dbReference>
<dbReference type="Pfam" id="PF14726">
    <property type="entry name" value="RTTN_N"/>
    <property type="match status" value="1"/>
</dbReference>
<dbReference type="SUPFAM" id="SSF48371">
    <property type="entry name" value="ARM repeat"/>
    <property type="match status" value="2"/>
</dbReference>
<dbReference type="STRING" id="113540.ENSSFOP00015019622"/>
<keyword evidence="9" id="KW-0965">Cell junction</keyword>
<keyword evidence="12" id="KW-1015">Disulfide bond</keyword>
<dbReference type="GO" id="GO:0005912">
    <property type="term" value="C:adherens junction"/>
    <property type="evidence" value="ECO:0007669"/>
    <property type="project" value="UniProtKB-SubCell"/>
</dbReference>
<keyword evidence="10 17" id="KW-1133">Transmembrane helix</keyword>
<evidence type="ECO:0000256" key="12">
    <source>
        <dbReference type="ARBA" id="ARBA00023157"/>
    </source>
</evidence>
<dbReference type="GO" id="GO:0005886">
    <property type="term" value="C:plasma membrane"/>
    <property type="evidence" value="ECO:0007669"/>
    <property type="project" value="UniProtKB-SubCell"/>
</dbReference>
<dbReference type="InterPro" id="IPR003599">
    <property type="entry name" value="Ig_sub"/>
</dbReference>
<feature type="compositionally biased region" description="Basic and acidic residues" evidence="16">
    <location>
        <begin position="1467"/>
        <end position="1477"/>
    </location>
</feature>
<keyword evidence="5 17" id="KW-0812">Transmembrane</keyword>
<dbReference type="Pfam" id="PF07686">
    <property type="entry name" value="V-set"/>
    <property type="match status" value="1"/>
</dbReference>
<evidence type="ECO:0000256" key="6">
    <source>
        <dbReference type="ARBA" id="ARBA00022729"/>
    </source>
</evidence>
<name>A0A0N8K353_SCLFO</name>
<evidence type="ECO:0000313" key="20">
    <source>
        <dbReference type="Proteomes" id="UP000034805"/>
    </source>
</evidence>
<dbReference type="Gene3D" id="1.25.10.10">
    <property type="entry name" value="Leucine-rich Repeat Variant"/>
    <property type="match status" value="2"/>
</dbReference>
<keyword evidence="13" id="KW-0325">Glycoprotein</keyword>
<dbReference type="PANTHER" id="PTHR31691:SF1">
    <property type="entry name" value="ROTATIN"/>
    <property type="match status" value="1"/>
</dbReference>
<accession>A0A0N8K353</accession>
<comment type="function">
    <text evidence="14">Cell adhesion molecule that promotes cell-cell contacts and plays important roles in the development of the nervous system. Acts by forming homophilic or heterophilic trans-dimers.</text>
</comment>
<dbReference type="InterPro" id="IPR011989">
    <property type="entry name" value="ARM-like"/>
</dbReference>
<evidence type="ECO:0000256" key="5">
    <source>
        <dbReference type="ARBA" id="ARBA00022692"/>
    </source>
</evidence>
<evidence type="ECO:0000313" key="19">
    <source>
        <dbReference type="EMBL" id="KPP79577.1"/>
    </source>
</evidence>
<reference evidence="19 20" key="1">
    <citation type="submission" date="2015-08" db="EMBL/GenBank/DDBJ databases">
        <title>The genome of the Asian arowana (Scleropages formosus).</title>
        <authorList>
            <person name="Tan M.H."/>
            <person name="Gan H.M."/>
            <person name="Croft L.J."/>
            <person name="Austin C.M."/>
        </authorList>
    </citation>
    <scope>NUCLEOTIDE SEQUENCE [LARGE SCALE GENOMIC DNA]</scope>
    <source>
        <strain evidence="19">Aro1</strain>
    </source>
</reference>
<dbReference type="InterPro" id="IPR013106">
    <property type="entry name" value="Ig_V-set"/>
</dbReference>
<evidence type="ECO:0000259" key="18">
    <source>
        <dbReference type="PROSITE" id="PS50835"/>
    </source>
</evidence>
<feature type="region of interest" description="Disordered" evidence="16">
    <location>
        <begin position="236"/>
        <end position="332"/>
    </location>
</feature>
<dbReference type="SMART" id="SM00409">
    <property type="entry name" value="IG"/>
    <property type="match status" value="2"/>
</dbReference>
<evidence type="ECO:0000256" key="4">
    <source>
        <dbReference type="ARBA" id="ARBA00022475"/>
    </source>
</evidence>
<feature type="compositionally biased region" description="Low complexity" evidence="16">
    <location>
        <begin position="291"/>
        <end position="308"/>
    </location>
</feature>
<organism evidence="19 20">
    <name type="scientific">Scleropages formosus</name>
    <name type="common">Asian bonytongue</name>
    <name type="synonym">Osteoglossum formosum</name>
    <dbReference type="NCBI Taxonomy" id="113540"/>
    <lineage>
        <taxon>Eukaryota</taxon>
        <taxon>Metazoa</taxon>
        <taxon>Chordata</taxon>
        <taxon>Craniata</taxon>
        <taxon>Vertebrata</taxon>
        <taxon>Euteleostomi</taxon>
        <taxon>Actinopterygii</taxon>
        <taxon>Neopterygii</taxon>
        <taxon>Teleostei</taxon>
        <taxon>Osteoglossocephala</taxon>
        <taxon>Osteoglossomorpha</taxon>
        <taxon>Osteoglossiformes</taxon>
        <taxon>Osteoglossidae</taxon>
        <taxon>Scleropages</taxon>
    </lineage>
</organism>
<evidence type="ECO:0000256" key="9">
    <source>
        <dbReference type="ARBA" id="ARBA00022949"/>
    </source>
</evidence>
<dbReference type="InterPro" id="IPR016024">
    <property type="entry name" value="ARM-type_fold"/>
</dbReference>
<evidence type="ECO:0000256" key="17">
    <source>
        <dbReference type="SAM" id="Phobius"/>
    </source>
</evidence>
<dbReference type="InterPro" id="IPR013783">
    <property type="entry name" value="Ig-like_fold"/>
</dbReference>
<evidence type="ECO:0000256" key="16">
    <source>
        <dbReference type="SAM" id="MobiDB-lite"/>
    </source>
</evidence>
<evidence type="ECO:0000256" key="10">
    <source>
        <dbReference type="ARBA" id="ARBA00022989"/>
    </source>
</evidence>
<dbReference type="InterPro" id="IPR007110">
    <property type="entry name" value="Ig-like_dom"/>
</dbReference>
<dbReference type="GO" id="GO:0007155">
    <property type="term" value="P:cell adhesion"/>
    <property type="evidence" value="ECO:0007669"/>
    <property type="project" value="UniProtKB-KW"/>
</dbReference>
<sequence length="2342" mass="258142">MAWYREGAVARVLLSGHHLVEIRERALKSITCKLDHGLLHVPDLVQEKMLFVHLLEWFNFPEVPVQGAVLELIAVLSRHPTAAQMLRDVGAVEFLTQLSPKVEPHLQTIIDGILDLLFRLPETFPDFPTGTLTGQQLQTLENSEQQNWVTTIRSLRSSNYNLVWTTCELLQDVIMQDFPAEIFLHRPGIVQNLLSLLRLNPGRGETGDLPLRAADCLRQICSDLCSRLRFHRDPGFHSAKRDSMSQNSSMSYSQDMRATQQSVASSPDDCSPRPSVVGRPGQRARGDGQDGDAASSSGGSSSRRGAASGPPPQSPVDPAHLEAPEPEGEDTSELQLRQLGLAQFGVAAVEHALPLLKTESMKVFLRVLELLSEALLLLRDSVSEMVWEDSSLIGQELASGSKEKLLGSMNCLGDILNHHSNAASDTSEPALIHHRMAYMGTAIFTVRLLQTLLPVEKAGENLPENTAAALFLLCMDMPFSLGFPSVHESAVAYLEQASPDSYSIYRRTVRAAQFTESTCTFLKEVHTQGEQNWLELLELADQAVNGLPYHKHLPIVKKCVQMCSNLWKSVQASPLLQAQSQKIFLKLLAHPLPFVRTETYCNTLNIVKDSLGVQNVTRPVSSVCHGVNFLLHPRVLYEICTFGLQDQAETVNFTAKDIVLFLLKGQLMMTAPAWNKFIEALYPVIPILQGYADTKDALGSCILLISEASNESRDGGFSNTAKTRAAIRLLFTKQQAVRAAAVQHLMPHLVKAGGTSSRSALDHDILSLLPSLFVVNKLVDIKLDNKEQSILNVESVNKLYNILTSETVDFVLRKSAAEQLTVVLQVPISCKGGMDPMLEPCICMLRKLVYGDQSLRHSLTQQLPFLITLLKVTTVVFALLASLMLKENNSDVAEAAALMFLLLFDEIATMDVWYNVPFQAASHHAVSPYCTVLPPYTDLLALRPAWEMLQFAWNRAWYAGIDNLMQQLEGHRSDITEFLDDLYLCAAQGVLLKVTDVHKGLQDCLHCIDNASSHNAVNLALTRMRFYLLTDRLALKPSGDSSKAVLKTLKWRQAVERFLQVHPACVEDEKLLVEVVVFLNAFFKPQKLESDAEDIRWILELLLKRENHALLDLLVRDESTTQAGTGDMHILVAQRLQKELMGFFGSLLHGLICTADRTCVALAGAVETQLALRLLQCLRVSDAPRFYGLPSLERTLRGMARVSALPSWSTHSLAMDSHSLCLKYLSGLLEVISSFYVDWGGNSMSFMGKGVTKNAVLCLLHLSHEMLAEGKDAEWMSLWSLAHDPPEEQAAPHLGLAWLIPLWVDRDPEVRFASLGLGSALTTTPVGCFALASSCQNISGGLWGTLLNVLLDQLECSMVRREAAFILQNLLVMPMPVSMDEAKDFAWQGPCVHDETSELSLVGLPALQALLCHCQFFEHMSQTVRSCYLRRHLFDLNFLRTSGIPEDGGRASEGQSDTDTSSSVDSQDSRVGERPSEQRGTVTPHLASAICSLLANLLAVLPEFTLGAIRHHHILSSLASLMDVGIIERCLCELRDTAVLLSEAEDAKSQVLSLLQFLSNFAKLLEASVILSPELVSQMEFLKPLLTNIFSAIVLNVRHIDAGTRGAVLHTWADLFTLLATMLKTDRSAALPSVCAALARHWQPFTGTLALCIQLSSIEPALYNAAMRFLSVILTEEARRRKSDSAQLHSGPRTALTELLSGTPGSQLCQLLLQCFEKRSFEDPQKKVTAQALMSLLASSPSAQSHASSAGLVDMCVEQMKHIHAQLQQHSLKPVKALQKKKVAATDSRLGQVVHALWAWLLSDDVLMAETLEMLCVYTANCPSACTALCWSTSGPSPLPRGHTGSPLLHAIMRLASQLAPENSSLQQLAFSLLANLAMSRDCKRVLQKSNFFQSFLSLSFPKPGSKKSSLEVSCWLRLLLNMSFGEDGQKIILKMDGGLELLVEMSQCKWSSDRLAALLILHNVCFSSANKPRVLASGKAVEALVSCLDSDQVHMRAIGASALWALLHSNQKAKVTLKSPSIKVKVDEAYTAARKGARLQKLADSTVMLEEGMTLDCVCPWEGNLTMISWTKMPEATSVAVYHPGRGQPVFKGYQGRVKFLQSSPMDGSISMSNVTDEDIGLYRCSITTFPEGTWSKDVHVKDPVSFGHHRVDIDVSIEKGGNFTLRCSHESNGTVYHVTFEKVEENRAQTVALCHREDGGHFVGVDGKDTAKVNCSSLLGLSLQLINVTEADSGVYRCVFDTGVIGPTVLLNVPEKGALGPTSLVIYMSIGAGIAGFLILLVAVTRKKRRAKVRAKLHPIQRRLLNNYEQADKTRKKTKHLEESPIYCNIVTQPRRTRKT</sequence>
<evidence type="ECO:0000256" key="2">
    <source>
        <dbReference type="ARBA" id="ARBA00004536"/>
    </source>
</evidence>
<dbReference type="SUPFAM" id="SSF48726">
    <property type="entry name" value="Immunoglobulin"/>
    <property type="match status" value="2"/>
</dbReference>
<evidence type="ECO:0000256" key="3">
    <source>
        <dbReference type="ARBA" id="ARBA00007810"/>
    </source>
</evidence>
<keyword evidence="4" id="KW-1003">Cell membrane</keyword>
<evidence type="ECO:0000256" key="1">
    <source>
        <dbReference type="ARBA" id="ARBA00004251"/>
    </source>
</evidence>
<evidence type="ECO:0000256" key="15">
    <source>
        <dbReference type="ARBA" id="ARBA00062858"/>
    </source>
</evidence>
<evidence type="ECO:0000256" key="11">
    <source>
        <dbReference type="ARBA" id="ARBA00023136"/>
    </source>
</evidence>
<dbReference type="GO" id="GO:0010457">
    <property type="term" value="P:centriole-centriole cohesion"/>
    <property type="evidence" value="ECO:0007669"/>
    <property type="project" value="TreeGrafter"/>
</dbReference>
<keyword evidence="6" id="KW-0732">Signal</keyword>
<proteinExistence type="inferred from homology"/>
<dbReference type="FunFam" id="2.60.40.10:FF:000304">
    <property type="entry name" value="Nectin cell adhesion molecule 1"/>
    <property type="match status" value="1"/>
</dbReference>
<evidence type="ECO:0000256" key="14">
    <source>
        <dbReference type="ARBA" id="ARBA00058274"/>
    </source>
</evidence>
<feature type="compositionally biased region" description="Low complexity" evidence="16">
    <location>
        <begin position="244"/>
        <end position="256"/>
    </location>
</feature>
<keyword evidence="7" id="KW-0677">Repeat</keyword>
<comment type="caution">
    <text evidence="19">The sequence shown here is derived from an EMBL/GenBank/DDBJ whole genome shotgun (WGS) entry which is preliminary data.</text>
</comment>
<keyword evidence="11 17" id="KW-0472">Membrane</keyword>
<dbReference type="GO" id="GO:0032053">
    <property type="term" value="P:ciliary basal body organization"/>
    <property type="evidence" value="ECO:0007669"/>
    <property type="project" value="TreeGrafter"/>
</dbReference>
<dbReference type="PROSITE" id="PS50835">
    <property type="entry name" value="IG_LIKE"/>
    <property type="match status" value="1"/>
</dbReference>
<dbReference type="Proteomes" id="UP000034805">
    <property type="component" value="Unassembled WGS sequence"/>
</dbReference>
<feature type="compositionally biased region" description="Low complexity" evidence="16">
    <location>
        <begin position="1455"/>
        <end position="1466"/>
    </location>
</feature>
<evidence type="ECO:0000256" key="8">
    <source>
        <dbReference type="ARBA" id="ARBA00022889"/>
    </source>
</evidence>
<dbReference type="GO" id="GO:0036064">
    <property type="term" value="C:ciliary basal body"/>
    <property type="evidence" value="ECO:0007669"/>
    <property type="project" value="InterPro"/>
</dbReference>
<comment type="subcellular location">
    <subcellularLocation>
        <location evidence="2">Cell junction</location>
        <location evidence="2">Adherens junction</location>
    </subcellularLocation>
    <subcellularLocation>
        <location evidence="1">Cell membrane</location>
        <topology evidence="1">Single-pass type I membrane protein</topology>
    </subcellularLocation>
</comment>
<protein>
    <submittedName>
        <fullName evidence="19">Rotatin-like</fullName>
    </submittedName>
</protein>
<feature type="region of interest" description="Disordered" evidence="16">
    <location>
        <begin position="1445"/>
        <end position="1481"/>
    </location>
</feature>
<dbReference type="Gene3D" id="2.60.40.10">
    <property type="entry name" value="Immunoglobulins"/>
    <property type="match status" value="2"/>
</dbReference>
<dbReference type="GO" id="GO:0005814">
    <property type="term" value="C:centriole"/>
    <property type="evidence" value="ECO:0007669"/>
    <property type="project" value="TreeGrafter"/>
</dbReference>
<dbReference type="InterPro" id="IPR036179">
    <property type="entry name" value="Ig-like_dom_sf"/>
</dbReference>
<feature type="transmembrane region" description="Helical" evidence="17">
    <location>
        <begin position="2266"/>
        <end position="2286"/>
    </location>
</feature>
<dbReference type="GO" id="GO:0007099">
    <property type="term" value="P:centriole replication"/>
    <property type="evidence" value="ECO:0007669"/>
    <property type="project" value="TreeGrafter"/>
</dbReference>
<evidence type="ECO:0000256" key="13">
    <source>
        <dbReference type="ARBA" id="ARBA00023180"/>
    </source>
</evidence>
<dbReference type="InterPro" id="IPR029249">
    <property type="entry name" value="Rotatin_N"/>
</dbReference>
<comment type="similarity">
    <text evidence="3">Belongs to the nectin family.</text>
</comment>